<dbReference type="InterPro" id="IPR010982">
    <property type="entry name" value="Lambda_DNA-bd_dom_sf"/>
</dbReference>
<dbReference type="CDD" id="cd00093">
    <property type="entry name" value="HTH_XRE"/>
    <property type="match status" value="1"/>
</dbReference>
<gene>
    <name evidence="2" type="ORF">CDV49_09025</name>
</gene>
<dbReference type="SUPFAM" id="SSF47413">
    <property type="entry name" value="lambda repressor-like DNA-binding domains"/>
    <property type="match status" value="1"/>
</dbReference>
<feature type="domain" description="HTH cro/C1-type" evidence="1">
    <location>
        <begin position="2"/>
        <end position="52"/>
    </location>
</feature>
<accession>A0A212ACE8</accession>
<name>A0A212ACE8_9RHOB</name>
<dbReference type="OrthoDB" id="7206663at2"/>
<comment type="caution">
    <text evidence="2">The sequence shown here is derived from an EMBL/GenBank/DDBJ whole genome shotgun (WGS) entry which is preliminary data.</text>
</comment>
<dbReference type="AlphaFoldDB" id="A0A212ACE8"/>
<sequence>MARAATGLGVRELAKLASVSPDTIARLERGDELRASTIETIQTALEAAGVEFIPENGGGAGVRLKKDYTT</sequence>
<organism evidence="2 3">
    <name type="scientific">Haematobacter genomosp. 1</name>
    <dbReference type="NCBI Taxonomy" id="366618"/>
    <lineage>
        <taxon>Bacteria</taxon>
        <taxon>Pseudomonadati</taxon>
        <taxon>Pseudomonadota</taxon>
        <taxon>Alphaproteobacteria</taxon>
        <taxon>Rhodobacterales</taxon>
        <taxon>Paracoccaceae</taxon>
        <taxon>Haematobacter</taxon>
    </lineage>
</organism>
<dbReference type="EMBL" id="NIPW01000011">
    <property type="protein sequence ID" value="OWJ78553.1"/>
    <property type="molecule type" value="Genomic_DNA"/>
</dbReference>
<evidence type="ECO:0000313" key="3">
    <source>
        <dbReference type="Proteomes" id="UP000196878"/>
    </source>
</evidence>
<evidence type="ECO:0000313" key="2">
    <source>
        <dbReference type="EMBL" id="OWJ78553.1"/>
    </source>
</evidence>
<evidence type="ECO:0000259" key="1">
    <source>
        <dbReference type="PROSITE" id="PS50943"/>
    </source>
</evidence>
<dbReference type="Proteomes" id="UP000196878">
    <property type="component" value="Unassembled WGS sequence"/>
</dbReference>
<protein>
    <submittedName>
        <fullName evidence="2">Transcriptional regulator</fullName>
    </submittedName>
</protein>
<keyword evidence="3" id="KW-1185">Reference proteome</keyword>
<reference evidence="2 3" key="1">
    <citation type="submission" date="2016-12" db="EMBL/GenBank/DDBJ databases">
        <title>Comparison of Traditional DNA-DNA Hybridization with In Silico Genomic Analysis.</title>
        <authorList>
            <person name="Nicholson A.C."/>
            <person name="Humrighouse B.W."/>
            <person name="Graziano J."/>
            <person name="Lasker B."/>
            <person name="Whitney A.M."/>
            <person name="Mcquiston J.R."/>
        </authorList>
    </citation>
    <scope>NUCLEOTIDE SEQUENCE [LARGE SCALE GENOMIC DNA]</scope>
    <source>
        <strain evidence="2 3">H2240</strain>
    </source>
</reference>
<proteinExistence type="predicted"/>
<dbReference type="Gene3D" id="1.10.260.40">
    <property type="entry name" value="lambda repressor-like DNA-binding domains"/>
    <property type="match status" value="1"/>
</dbReference>
<dbReference type="GO" id="GO:0003677">
    <property type="term" value="F:DNA binding"/>
    <property type="evidence" value="ECO:0007669"/>
    <property type="project" value="InterPro"/>
</dbReference>
<dbReference type="Pfam" id="PF13560">
    <property type="entry name" value="HTH_31"/>
    <property type="match status" value="1"/>
</dbReference>
<dbReference type="InterPro" id="IPR001387">
    <property type="entry name" value="Cro/C1-type_HTH"/>
</dbReference>
<dbReference type="PROSITE" id="PS50943">
    <property type="entry name" value="HTH_CROC1"/>
    <property type="match status" value="1"/>
</dbReference>